<evidence type="ECO:0000313" key="2">
    <source>
        <dbReference type="Proteomes" id="UP000258476"/>
    </source>
</evidence>
<sequence length="76" mass="8588">MKNKIHDLLNQLYENQKSRLQSVGEQIIPNLTSDDILQPMDFSILEENPIFRFEEGVLSGLGEARAAILALFADEV</sequence>
<dbReference type="KEGG" id="chla:C834K_0782"/>
<organism evidence="1 2">
    <name type="scientific">Chlamydia poikilotherma</name>
    <dbReference type="NCBI Taxonomy" id="1967783"/>
    <lineage>
        <taxon>Bacteria</taxon>
        <taxon>Pseudomonadati</taxon>
        <taxon>Chlamydiota</taxon>
        <taxon>Chlamydiia</taxon>
        <taxon>Chlamydiales</taxon>
        <taxon>Chlamydiaceae</taxon>
        <taxon>Chlamydia/Chlamydophila group</taxon>
        <taxon>Chlamydia</taxon>
    </lineage>
</organism>
<dbReference type="RefSeq" id="WP_117274514.1">
    <property type="nucleotide sequence ID" value="NZ_LS992154.1"/>
</dbReference>
<protein>
    <submittedName>
        <fullName evidence="1">Uncharacterized protein</fullName>
    </submittedName>
</protein>
<dbReference type="EMBL" id="LS992154">
    <property type="protein sequence ID" value="SYX09224.1"/>
    <property type="molecule type" value="Genomic_DNA"/>
</dbReference>
<evidence type="ECO:0000313" key="1">
    <source>
        <dbReference type="EMBL" id="SYX09224.1"/>
    </source>
</evidence>
<name>A0A3B0QHR0_9CHLA</name>
<dbReference type="OrthoDB" id="21678at2"/>
<reference evidence="2" key="1">
    <citation type="submission" date="2017-11" db="EMBL/GenBank/DDBJ databases">
        <authorList>
            <person name="Seth-Smith MB H."/>
        </authorList>
    </citation>
    <scope>NUCLEOTIDE SEQUENCE [LARGE SCALE GENOMIC DNA]</scope>
</reference>
<dbReference type="AlphaFoldDB" id="A0A3B0QHR0"/>
<gene>
    <name evidence="1" type="ORF">C834K_0782</name>
</gene>
<proteinExistence type="predicted"/>
<keyword evidence="2" id="KW-1185">Reference proteome</keyword>
<dbReference type="Proteomes" id="UP000258476">
    <property type="component" value="Chromosome"/>
</dbReference>
<accession>A0A3B0QHR0</accession>